<protein>
    <submittedName>
        <fullName evidence="1">Uncharacterized protein</fullName>
    </submittedName>
</protein>
<evidence type="ECO:0000313" key="1">
    <source>
        <dbReference type="EMBL" id="CAH0475647.1"/>
    </source>
</evidence>
<proteinExistence type="predicted"/>
<name>A0AAU9KTY6_9STRA</name>
<accession>A0AAU9KTY6</accession>
<sequence>MNRLHQAGWCDWWKSRDVITRSEIFFVLVVVRDVITDMQDQIGRVLVLGHRTVDGEDKLKSNGHERPSYDNEWVKAVAMTK</sequence>
<gene>
    <name evidence="1" type="ORF">PBS003_LOCUS2457</name>
</gene>
<dbReference type="EMBL" id="CAKKTJ010000130">
    <property type="protein sequence ID" value="CAH0475647.1"/>
    <property type="molecule type" value="Genomic_DNA"/>
</dbReference>
<dbReference type="AlphaFoldDB" id="A0AAU9KTY6"/>
<reference evidence="1" key="1">
    <citation type="submission" date="2021-11" db="EMBL/GenBank/DDBJ databases">
        <authorList>
            <person name="Islam A."/>
            <person name="Islam S."/>
            <person name="Flora M.S."/>
            <person name="Rahman M."/>
            <person name="Ziaur R.M."/>
            <person name="Epstein J.H."/>
            <person name="Hassan M."/>
            <person name="Klassen M."/>
            <person name="Woodard K."/>
            <person name="Webb A."/>
            <person name="Webby R.J."/>
            <person name="El Zowalaty M.E."/>
        </authorList>
    </citation>
    <scope>NUCLEOTIDE SEQUENCE</scope>
    <source>
        <strain evidence="1">Pbs3</strain>
    </source>
</reference>
<dbReference type="Proteomes" id="UP001160483">
    <property type="component" value="Unassembled WGS sequence"/>
</dbReference>
<evidence type="ECO:0000313" key="2">
    <source>
        <dbReference type="Proteomes" id="UP001160483"/>
    </source>
</evidence>
<comment type="caution">
    <text evidence="1">The sequence shown here is derived from an EMBL/GenBank/DDBJ whole genome shotgun (WGS) entry which is preliminary data.</text>
</comment>
<organism evidence="1 2">
    <name type="scientific">Peronospora belbahrii</name>
    <dbReference type="NCBI Taxonomy" id="622444"/>
    <lineage>
        <taxon>Eukaryota</taxon>
        <taxon>Sar</taxon>
        <taxon>Stramenopiles</taxon>
        <taxon>Oomycota</taxon>
        <taxon>Peronosporomycetes</taxon>
        <taxon>Peronosporales</taxon>
        <taxon>Peronosporaceae</taxon>
        <taxon>Peronospora</taxon>
    </lineage>
</organism>